<dbReference type="SUPFAM" id="SSF56281">
    <property type="entry name" value="Metallo-hydrolase/oxidoreductase"/>
    <property type="match status" value="1"/>
</dbReference>
<accession>A0AAJ2ET07</accession>
<sequence>MMALNSDGDRRCNRQEFRVKIWGARGTLPVSGEKFHKYGGNTICIEVRCGDHILLFDAGSGLHPAGLALRAEGAGNVDMFFSHCHYDHIVGFPYFKPFFKRENDVRIWSGHLAGQKTTRDMLREFMSPPWFPAPLDICCAHIDTRDFAAEDTLSVHPDLSIRTGMLTHPGNAIGYRIDWQGKSLAIITDTEHEPGKLDKAVLKLIDDVDLFLYDASFTDAEMELYRGYGHSSWQQGIKLAKHANAKSVGFIHHAPFRTDDELDQIDEDAKKEFAGAFAAYDGQTIEL</sequence>
<dbReference type="AlphaFoldDB" id="A0AAJ2ET07"/>
<proteinExistence type="predicted"/>
<comment type="caution">
    <text evidence="2">The sequence shown here is derived from an EMBL/GenBank/DDBJ whole genome shotgun (WGS) entry which is preliminary data.</text>
</comment>
<dbReference type="InterPro" id="IPR001279">
    <property type="entry name" value="Metallo-B-lactamas"/>
</dbReference>
<reference evidence="2" key="1">
    <citation type="submission" date="2023-08" db="EMBL/GenBank/DDBJ databases">
        <title>Functional and genomic diversity of the sorghum phyllosphere microbiome.</title>
        <authorList>
            <person name="Shade A."/>
        </authorList>
    </citation>
    <scope>NUCLEOTIDE SEQUENCE</scope>
    <source>
        <strain evidence="2">SORGH_AS_0974</strain>
    </source>
</reference>
<dbReference type="PANTHER" id="PTHR46018">
    <property type="entry name" value="ZINC PHOSPHODIESTERASE ELAC PROTEIN 1"/>
    <property type="match status" value="1"/>
</dbReference>
<evidence type="ECO:0000259" key="1">
    <source>
        <dbReference type="Pfam" id="PF12706"/>
    </source>
</evidence>
<protein>
    <submittedName>
        <fullName evidence="2">Phosphoribosyl 1,2-cyclic phosphodiesterase</fullName>
    </submittedName>
</protein>
<dbReference type="Pfam" id="PF12706">
    <property type="entry name" value="Lactamase_B_2"/>
    <property type="match status" value="1"/>
</dbReference>
<gene>
    <name evidence="2" type="ORF">QE369_003676</name>
</gene>
<dbReference type="PANTHER" id="PTHR46018:SF2">
    <property type="entry name" value="ZINC PHOSPHODIESTERASE ELAC PROTEIN 1"/>
    <property type="match status" value="1"/>
</dbReference>
<evidence type="ECO:0000313" key="3">
    <source>
        <dbReference type="Proteomes" id="UP001255601"/>
    </source>
</evidence>
<dbReference type="InterPro" id="IPR036866">
    <property type="entry name" value="RibonucZ/Hydroxyglut_hydro"/>
</dbReference>
<dbReference type="Proteomes" id="UP001255601">
    <property type="component" value="Unassembled WGS sequence"/>
</dbReference>
<dbReference type="GO" id="GO:0042781">
    <property type="term" value="F:3'-tRNA processing endoribonuclease activity"/>
    <property type="evidence" value="ECO:0007669"/>
    <property type="project" value="TreeGrafter"/>
</dbReference>
<dbReference type="CDD" id="cd07715">
    <property type="entry name" value="TaR3-like_MBL-fold"/>
    <property type="match status" value="1"/>
</dbReference>
<dbReference type="EMBL" id="JAVIZC010000003">
    <property type="protein sequence ID" value="MDR6103479.1"/>
    <property type="molecule type" value="Genomic_DNA"/>
</dbReference>
<dbReference type="Gene3D" id="3.60.15.10">
    <property type="entry name" value="Ribonuclease Z/Hydroxyacylglutathione hydrolase-like"/>
    <property type="match status" value="1"/>
</dbReference>
<evidence type="ECO:0000313" key="2">
    <source>
        <dbReference type="EMBL" id="MDR6103479.1"/>
    </source>
</evidence>
<organism evidence="2 3">
    <name type="scientific">Agrobacterium larrymoorei</name>
    <dbReference type="NCBI Taxonomy" id="160699"/>
    <lineage>
        <taxon>Bacteria</taxon>
        <taxon>Pseudomonadati</taxon>
        <taxon>Pseudomonadota</taxon>
        <taxon>Alphaproteobacteria</taxon>
        <taxon>Hyphomicrobiales</taxon>
        <taxon>Rhizobiaceae</taxon>
        <taxon>Rhizobium/Agrobacterium group</taxon>
        <taxon>Agrobacterium</taxon>
    </lineage>
</organism>
<name>A0AAJ2ET07_9HYPH</name>
<feature type="domain" description="Metallo-beta-lactamase" evidence="1">
    <location>
        <begin position="54"/>
        <end position="253"/>
    </location>
</feature>